<keyword evidence="1" id="KW-1185">Reference proteome</keyword>
<evidence type="ECO:0000313" key="1">
    <source>
        <dbReference type="Proteomes" id="UP000790787"/>
    </source>
</evidence>
<dbReference type="Proteomes" id="UP000790787">
    <property type="component" value="Chromosome 17"/>
</dbReference>
<reference evidence="2" key="2">
    <citation type="submission" date="2025-08" db="UniProtKB">
        <authorList>
            <consortium name="RefSeq"/>
        </authorList>
    </citation>
    <scope>IDENTIFICATION</scope>
    <source>
        <tissue evidence="2">Leaf</tissue>
    </source>
</reference>
<proteinExistence type="predicted"/>
<protein>
    <submittedName>
        <fullName evidence="2">Uncharacterized protein LOC142171661</fullName>
    </submittedName>
</protein>
<gene>
    <name evidence="2" type="primary">LOC142171661</name>
</gene>
<accession>A0AC58T2L7</accession>
<reference evidence="1" key="1">
    <citation type="journal article" date="2014" name="Nat. Commun.">
        <title>The tobacco genome sequence and its comparison with those of tomato and potato.</title>
        <authorList>
            <person name="Sierro N."/>
            <person name="Battey J.N."/>
            <person name="Ouadi S."/>
            <person name="Bakaher N."/>
            <person name="Bovet L."/>
            <person name="Willig A."/>
            <person name="Goepfert S."/>
            <person name="Peitsch M.C."/>
            <person name="Ivanov N.V."/>
        </authorList>
    </citation>
    <scope>NUCLEOTIDE SEQUENCE [LARGE SCALE GENOMIC DNA]</scope>
</reference>
<evidence type="ECO:0000313" key="2">
    <source>
        <dbReference type="RefSeq" id="XP_075091450.1"/>
    </source>
</evidence>
<name>A0AC58T2L7_TOBAC</name>
<organism evidence="1 2">
    <name type="scientific">Nicotiana tabacum</name>
    <name type="common">Common tobacco</name>
    <dbReference type="NCBI Taxonomy" id="4097"/>
    <lineage>
        <taxon>Eukaryota</taxon>
        <taxon>Viridiplantae</taxon>
        <taxon>Streptophyta</taxon>
        <taxon>Embryophyta</taxon>
        <taxon>Tracheophyta</taxon>
        <taxon>Spermatophyta</taxon>
        <taxon>Magnoliopsida</taxon>
        <taxon>eudicotyledons</taxon>
        <taxon>Gunneridae</taxon>
        <taxon>Pentapetalae</taxon>
        <taxon>asterids</taxon>
        <taxon>lamiids</taxon>
        <taxon>Solanales</taxon>
        <taxon>Solanaceae</taxon>
        <taxon>Nicotianoideae</taxon>
        <taxon>Nicotianeae</taxon>
        <taxon>Nicotiana</taxon>
    </lineage>
</organism>
<sequence>MLADFVADFSAKVMHEAEKEATRASHVTQDLWVLHNYGASNACGYRLGLVLEIPNGEVVRQSIRCLDMTNNETEYEAVITGLRLALEYGERHLRLRCDSQLVVNQVIGTFQIKEQRLQKYLSQI</sequence>
<dbReference type="RefSeq" id="XP_075091450.1">
    <property type="nucleotide sequence ID" value="XM_075235349.1"/>
</dbReference>